<evidence type="ECO:0000313" key="2">
    <source>
        <dbReference type="EMBL" id="KAI9201506.1"/>
    </source>
</evidence>
<comment type="caution">
    <text evidence="2">The sequence shown here is derived from an EMBL/GenBank/DDBJ whole genome shotgun (WGS) entry which is preliminary data.</text>
</comment>
<feature type="compositionally biased region" description="Polar residues" evidence="1">
    <location>
        <begin position="85"/>
        <end position="101"/>
    </location>
</feature>
<dbReference type="AlphaFoldDB" id="A0AAD5JJ87"/>
<reference evidence="2" key="2">
    <citation type="submission" date="2023-02" db="EMBL/GenBank/DDBJ databases">
        <authorList>
            <person name="Swenson N.G."/>
            <person name="Wegrzyn J.L."/>
            <person name="Mcevoy S.L."/>
        </authorList>
    </citation>
    <scope>NUCLEOTIDE SEQUENCE</scope>
    <source>
        <strain evidence="2">91603</strain>
        <tissue evidence="2">Leaf</tissue>
    </source>
</reference>
<reference evidence="2" key="1">
    <citation type="journal article" date="2022" name="Plant J.">
        <title>Strategies of tolerance reflected in two North American maple genomes.</title>
        <authorList>
            <person name="McEvoy S.L."/>
            <person name="Sezen U.U."/>
            <person name="Trouern-Trend A."/>
            <person name="McMahon S.M."/>
            <person name="Schaberg P.G."/>
            <person name="Yang J."/>
            <person name="Wegrzyn J.L."/>
            <person name="Swenson N.G."/>
        </authorList>
    </citation>
    <scope>NUCLEOTIDE SEQUENCE</scope>
    <source>
        <strain evidence="2">91603</strain>
    </source>
</reference>
<proteinExistence type="predicted"/>
<dbReference type="Proteomes" id="UP001064489">
    <property type="component" value="Chromosome 9"/>
</dbReference>
<gene>
    <name evidence="2" type="ORF">LWI28_024529</name>
</gene>
<evidence type="ECO:0000256" key="1">
    <source>
        <dbReference type="SAM" id="MobiDB-lite"/>
    </source>
</evidence>
<feature type="region of interest" description="Disordered" evidence="1">
    <location>
        <begin position="79"/>
        <end position="101"/>
    </location>
</feature>
<protein>
    <submittedName>
        <fullName evidence="2">Uncharacterized protein</fullName>
    </submittedName>
</protein>
<dbReference type="EMBL" id="JAJSOW010000001">
    <property type="protein sequence ID" value="KAI9201506.1"/>
    <property type="molecule type" value="Genomic_DNA"/>
</dbReference>
<organism evidence="2 3">
    <name type="scientific">Acer negundo</name>
    <name type="common">Box elder</name>
    <dbReference type="NCBI Taxonomy" id="4023"/>
    <lineage>
        <taxon>Eukaryota</taxon>
        <taxon>Viridiplantae</taxon>
        <taxon>Streptophyta</taxon>
        <taxon>Embryophyta</taxon>
        <taxon>Tracheophyta</taxon>
        <taxon>Spermatophyta</taxon>
        <taxon>Magnoliopsida</taxon>
        <taxon>eudicotyledons</taxon>
        <taxon>Gunneridae</taxon>
        <taxon>Pentapetalae</taxon>
        <taxon>rosids</taxon>
        <taxon>malvids</taxon>
        <taxon>Sapindales</taxon>
        <taxon>Sapindaceae</taxon>
        <taxon>Hippocastanoideae</taxon>
        <taxon>Acereae</taxon>
        <taxon>Acer</taxon>
    </lineage>
</organism>
<name>A0AAD5JJ87_ACENE</name>
<evidence type="ECO:0000313" key="3">
    <source>
        <dbReference type="Proteomes" id="UP001064489"/>
    </source>
</evidence>
<accession>A0AAD5JJ87</accession>
<sequence>MDNILKTFLTFHERKCIANTVVDQEYDDNQDHSVEKGGSLIQYGIRAGNCDFRFTDCSDERITSLLKQHEALNTIEAGAHRETESQQLSAMATTSIGWNQR</sequence>
<keyword evidence="3" id="KW-1185">Reference proteome</keyword>